<sequence>MRFFDLMTLDNIRTVNSFETTNEYYKYLDTAFRSQELNDISNLVKQLNEHSQEVNTDGFCLGFKIPQISKEFDLLRFSKDLILNIELKSKNKTEIEIEKQLVQNLYYLKGFNYEAKEIHLYTYMSENNCLYHLIKNSNNVYVLTKNDWNSLIRDLSNNSEKVNLSNICTANKFLVSPFNNTDKFLNSEYFLTNQQRDFKKTILDNYEKNYFIKGQAGTGKTLLAYDIAKTYLTKEKKRVLIIHCANLNTAQENKLNMSGFTIVPIKEINNYTQDDFSNYDVLIVDEFQRMHELTTVDKIFEFRGQIIISGDPKQWLNQKEDPEINPVDLDKLLKEHNISCLKLSEKIRNNEEIAFFIKHLYKLSKANQDIKKGITFNHIHVEFFQDKNKAKQFASQLIEKNWTVINLTPGYNQEEYYKDFEEISEYSSHDVIGQEFDKVATFIGSNFKYNQQTGDLTSANTYYPSVKTLFENLTRTKEELYLIIIDNIEVFRQCIKIINSPEK</sequence>
<dbReference type="Gene3D" id="3.40.50.300">
    <property type="entry name" value="P-loop containing nucleotide triphosphate hydrolases"/>
    <property type="match status" value="1"/>
</dbReference>
<dbReference type="AlphaFoldDB" id="A0AA47B4L9"/>
<dbReference type="InterPro" id="IPR018647">
    <property type="entry name" value="SLFN_3-like_DNA/RNA_helicase"/>
</dbReference>
<dbReference type="CDD" id="cd00009">
    <property type="entry name" value="AAA"/>
    <property type="match status" value="1"/>
</dbReference>
<evidence type="ECO:0000313" key="2">
    <source>
        <dbReference type="EMBL" id="UZX30015.1"/>
    </source>
</evidence>
<dbReference type="RefSeq" id="WP_046326762.1">
    <property type="nucleotide sequence ID" value="NZ_CP084389.1"/>
</dbReference>
<proteinExistence type="predicted"/>
<gene>
    <name evidence="2" type="ORF">LDX53_01940</name>
</gene>
<dbReference type="Pfam" id="PF09848">
    <property type="entry name" value="SLFN-g3_helicase"/>
    <property type="match status" value="1"/>
</dbReference>
<keyword evidence="3" id="KW-1185">Reference proteome</keyword>
<reference evidence="2" key="1">
    <citation type="submission" date="2021-09" db="EMBL/GenBank/DDBJ databases">
        <title>Lactobacillus species from Apis mellifera, Switzerland.</title>
        <authorList>
            <person name="Pfister J."/>
            <person name="Brown A."/>
            <person name="Neumann P."/>
            <person name="Collaud A."/>
            <person name="Retschnig G."/>
            <person name="Perreten V."/>
        </authorList>
    </citation>
    <scope>NUCLEOTIDE SEQUENCE</scope>
    <source>
        <strain evidence="2">IBH002</strain>
    </source>
</reference>
<dbReference type="EMBL" id="CP084389">
    <property type="protein sequence ID" value="UZX30015.1"/>
    <property type="molecule type" value="Genomic_DNA"/>
</dbReference>
<dbReference type="InterPro" id="IPR027417">
    <property type="entry name" value="P-loop_NTPase"/>
</dbReference>
<dbReference type="Proteomes" id="UP001164557">
    <property type="component" value="Chromosome"/>
</dbReference>
<dbReference type="SUPFAM" id="SSF52540">
    <property type="entry name" value="P-loop containing nucleoside triphosphate hydrolases"/>
    <property type="match status" value="1"/>
</dbReference>
<organism evidence="2 3">
    <name type="scientific">Lactobacillus helsingborgensis</name>
    <dbReference type="NCBI Taxonomy" id="1218494"/>
    <lineage>
        <taxon>Bacteria</taxon>
        <taxon>Bacillati</taxon>
        <taxon>Bacillota</taxon>
        <taxon>Bacilli</taxon>
        <taxon>Lactobacillales</taxon>
        <taxon>Lactobacillaceae</taxon>
        <taxon>Lactobacillus</taxon>
    </lineage>
</organism>
<accession>A0AA47B4L9</accession>
<name>A0AA47B4L9_9LACO</name>
<protein>
    <submittedName>
        <fullName evidence="2">DUF2075 domain-containing protein</fullName>
    </submittedName>
</protein>
<feature type="domain" description="Schlafen group 3-like DNA/RNA helicase" evidence="1">
    <location>
        <begin position="208"/>
        <end position="401"/>
    </location>
</feature>
<evidence type="ECO:0000313" key="3">
    <source>
        <dbReference type="Proteomes" id="UP001164557"/>
    </source>
</evidence>
<evidence type="ECO:0000259" key="1">
    <source>
        <dbReference type="Pfam" id="PF09848"/>
    </source>
</evidence>